<proteinExistence type="predicted"/>
<comment type="caution">
    <text evidence="4">The sequence shown here is derived from an EMBL/GenBank/DDBJ whole genome shotgun (WGS) entry which is preliminary data.</text>
</comment>
<evidence type="ECO:0000256" key="1">
    <source>
        <dbReference type="SAM" id="MobiDB-lite"/>
    </source>
</evidence>
<evidence type="ECO:0000313" key="5">
    <source>
        <dbReference type="Proteomes" id="UP001375240"/>
    </source>
</evidence>
<evidence type="ECO:0000313" key="4">
    <source>
        <dbReference type="EMBL" id="KAK6349499.1"/>
    </source>
</evidence>
<dbReference type="PANTHER" id="PTHR23028:SF134">
    <property type="entry name" value="PUTATIVE (AFU_ORTHOLOGUE AFUA_4G08520)-RELATED"/>
    <property type="match status" value="1"/>
</dbReference>
<organism evidence="4 5">
    <name type="scientific">Orbilia brochopaga</name>
    <dbReference type="NCBI Taxonomy" id="3140254"/>
    <lineage>
        <taxon>Eukaryota</taxon>
        <taxon>Fungi</taxon>
        <taxon>Dikarya</taxon>
        <taxon>Ascomycota</taxon>
        <taxon>Pezizomycotina</taxon>
        <taxon>Orbiliomycetes</taxon>
        <taxon>Orbiliales</taxon>
        <taxon>Orbiliaceae</taxon>
        <taxon>Orbilia</taxon>
    </lineage>
</organism>
<keyword evidence="2" id="KW-0472">Membrane</keyword>
<dbReference type="Pfam" id="PF01757">
    <property type="entry name" value="Acyl_transf_3"/>
    <property type="match status" value="1"/>
</dbReference>
<dbReference type="AlphaFoldDB" id="A0AAV9UXA6"/>
<feature type="domain" description="Acyltransferase 3" evidence="3">
    <location>
        <begin position="113"/>
        <end position="507"/>
    </location>
</feature>
<keyword evidence="2" id="KW-1133">Transmembrane helix</keyword>
<feature type="transmembrane region" description="Helical" evidence="2">
    <location>
        <begin position="286"/>
        <end position="307"/>
    </location>
</feature>
<feature type="compositionally biased region" description="Low complexity" evidence="1">
    <location>
        <begin position="28"/>
        <end position="49"/>
    </location>
</feature>
<reference evidence="4 5" key="1">
    <citation type="submission" date="2019-10" db="EMBL/GenBank/DDBJ databases">
        <authorList>
            <person name="Palmer J.M."/>
        </authorList>
    </citation>
    <scope>NUCLEOTIDE SEQUENCE [LARGE SCALE GENOMIC DNA]</scope>
    <source>
        <strain evidence="4 5">TWF696</strain>
    </source>
</reference>
<evidence type="ECO:0000259" key="3">
    <source>
        <dbReference type="Pfam" id="PF01757"/>
    </source>
</evidence>
<name>A0AAV9UXA6_9PEZI</name>
<dbReference type="InterPro" id="IPR002656">
    <property type="entry name" value="Acyl_transf_3_dom"/>
</dbReference>
<dbReference type="Proteomes" id="UP001375240">
    <property type="component" value="Unassembled WGS sequence"/>
</dbReference>
<dbReference type="InterPro" id="IPR050879">
    <property type="entry name" value="Acyltransferase_3"/>
</dbReference>
<keyword evidence="2" id="KW-0812">Transmembrane</keyword>
<gene>
    <name evidence="4" type="ORF">TWF696_005783</name>
</gene>
<keyword evidence="5" id="KW-1185">Reference proteome</keyword>
<feature type="region of interest" description="Disordered" evidence="1">
    <location>
        <begin position="1"/>
        <end position="49"/>
    </location>
</feature>
<sequence>MDWLRSLSSSANSPTSRPLLTTHQLSRSSTASTSTSPATSPATSPTTSKPAFSASSFATVILPSLARHSFRTCIHFIIPSFLQPSPPIAPLLPSNHVQVTSQRPGPRALSPTAYLDGLRGTAAFLVFIYHFVYAYFPSLEYGFLHAPTDTNLLQLPIIRLFMCGAAMVSIFFVISGYVLSYKALSQIRRGDHAALLSTLCSSTFRRAIRLFLPTLTSVLLVAVMIQCGAFTWQVKHARMGKEIPGWREQDPPIIAGAWRQLHDAFWAWARMSNPFIWKEYFITYDLHLWTIPVEFRCSILIFVCLLALAKAKSWVRMGVLSVSAVACLVYLDRWDVSLFFSGAVLAELTLVRAEKNKHASEEVEDEKAGSITKTDRRDLYMFPILMLGLYIASQPSHEPGTTPGYRTMTAYTPASVSEKGRFWPSVAAVLIVYALSSSTGRYLQRPFTTAFAQYLGKISYALYLVHGPICRSLGFYSVVKLWGYTGRETVGGYVAGVLGGGALVLVTVFWVSDMFWRAVDVGCVRLARWVEEICSVSKTEAR</sequence>
<protein>
    <recommendedName>
        <fullName evidence="3">Acyltransferase 3 domain-containing protein</fullName>
    </recommendedName>
</protein>
<feature type="compositionally biased region" description="Polar residues" evidence="1">
    <location>
        <begin position="1"/>
        <end position="27"/>
    </location>
</feature>
<feature type="transmembrane region" description="Helical" evidence="2">
    <location>
        <begin position="490"/>
        <end position="511"/>
    </location>
</feature>
<accession>A0AAV9UXA6</accession>
<dbReference type="GO" id="GO:0016747">
    <property type="term" value="F:acyltransferase activity, transferring groups other than amino-acyl groups"/>
    <property type="evidence" value="ECO:0007669"/>
    <property type="project" value="InterPro"/>
</dbReference>
<feature type="transmembrane region" description="Helical" evidence="2">
    <location>
        <begin position="210"/>
        <end position="232"/>
    </location>
</feature>
<dbReference type="PANTHER" id="PTHR23028">
    <property type="entry name" value="ACETYLTRANSFERASE"/>
    <property type="match status" value="1"/>
</dbReference>
<feature type="transmembrane region" description="Helical" evidence="2">
    <location>
        <begin position="117"/>
        <end position="136"/>
    </location>
</feature>
<feature type="transmembrane region" description="Helical" evidence="2">
    <location>
        <begin position="156"/>
        <end position="179"/>
    </location>
</feature>
<evidence type="ECO:0000256" key="2">
    <source>
        <dbReference type="SAM" id="Phobius"/>
    </source>
</evidence>
<dbReference type="EMBL" id="JAVHNQ010000004">
    <property type="protein sequence ID" value="KAK6349499.1"/>
    <property type="molecule type" value="Genomic_DNA"/>
</dbReference>